<dbReference type="Proteomes" id="UP001265746">
    <property type="component" value="Unassembled WGS sequence"/>
</dbReference>
<comment type="caution">
    <text evidence="2">The sequence shown here is derived from an EMBL/GenBank/DDBJ whole genome shotgun (WGS) entry which is preliminary data.</text>
</comment>
<dbReference type="InterPro" id="IPR016024">
    <property type="entry name" value="ARM-type_fold"/>
</dbReference>
<reference evidence="2" key="1">
    <citation type="submission" date="2023-06" db="EMBL/GenBank/DDBJ databases">
        <authorList>
            <person name="Noh H."/>
        </authorList>
    </citation>
    <scope>NUCLEOTIDE SEQUENCE</scope>
    <source>
        <strain evidence="2">DUCC20226</strain>
    </source>
</reference>
<dbReference type="SUPFAM" id="SSF48371">
    <property type="entry name" value="ARM repeat"/>
    <property type="match status" value="1"/>
</dbReference>
<evidence type="ECO:0000256" key="1">
    <source>
        <dbReference type="SAM" id="MobiDB-lite"/>
    </source>
</evidence>
<feature type="region of interest" description="Disordered" evidence="1">
    <location>
        <begin position="690"/>
        <end position="746"/>
    </location>
</feature>
<name>A0AAD9SEN9_PHOAM</name>
<dbReference type="EMBL" id="JAUJFL010000004">
    <property type="protein sequence ID" value="KAK2604676.1"/>
    <property type="molecule type" value="Genomic_DNA"/>
</dbReference>
<sequence length="1361" mass="153476">MAEVSLDISRIRGQVEAKDLVAYWNELRADGSSDAAICQALLDAVEQELVSPGVFDIFVPWSKSPAVVSKCLKYESDAKIRSCGMKGLGRHLKRPGKFNWELTWQALEGTDGLVQIFSKSSVAEVKTLSIFIGSCNRGRKVEERERCIEELLRALLPGVYTSSSGLQSKDRRPVHHHYAKMLSACSPNFVNNVLNSRDSSNPLFRWRDLTKLIRTHRTLLRERAINHLFGSGPEDKDVPQYLDIFLYSDRDFATKALHGRLEGTVTDKRWGGTAEISVLMPIVHRLSKNWKAPVEVKRHIHDLIKLGLEILGKSSDKRKDRFKSLWDVTFSRWQIWPDQYEDNLRLGLRLGLAKLPHRDPGSYLNVLRRLRPGPRERLLQLCYLEIPEQALDIFSANDYSTVAKQTWPVELFHLMSTEQAIRLLKKLYAVNPDYDFLQTQGGTSLLPGRNVGPGNNFNVELYLTMLQRSDKKVQQDAREAIDRLRRKAVVAREQTSRANFAKAAASYAIATGDLDVYSETIVWQQRFVRDPLTVKTIFSRNVVHTEEGIELLSGIPTPETLASTCRDNIPLLLDEISRGIKSADAVLRTLQESYLLAKREPSFQEYDWTHVKGLFSAVFSSRVTRSQAVRRDFPVPRSEVSRVIWKGLLAAFEWMEADFIQSLRGPVQELLQGSQPGFLAAATKSLLDVGTEGRKKRKAQETSQKGTTESASSGKPPVGQPPGFPGAAKIPPGFPGAVNKSSSEDESLEQMSYHALMQLASSDRPALASPLILQTILERPDASSWHRMLLSIGFLKKLRAEEAHELLLELAKGIGEKLEEQSYVRVGEAELPKHAPSQPAVKVTTVKYLAQLLNKAEFISNDAAVEVLIELFKAAQHRDIRLAALDSLLNLLDSICTGTQEEVQADPTVRKIMTALKTIVPIAGSIIERRPLTAEDWKEAEETGVLPDLSDVVPGTLPPLMEAVVCAAGGGGRPGLKKLETEFIEHLVLPVLEQSQQEHTRWLNMFLAKHKATALKKDLPEMPIAPRLWRIVLNNHYPSIPIKHLTAFNRYAFHSIAPAPALKQFTTFLLADPEYRKNPEVIRWLITAPDIKNFRMSETNTLLELLNRQQQPTERGVLLDMISQHASLYLDEYEKYASVWEEFVSNLSPRSNSMWSEVSYKMWYNNGRAISSRCIDLVRHKKQQGQRLILPSTTEMELWLLFTVDWCREDNSCRDFAFKLEKCLLAMLRESDTGALCWNEIARVASEVISAMVTTDKERLMVANHMGKFGGAGGASDGTRQLALDLIKLEVVLKLISQCQAKKIGDSLTSRLEEWRTCDSGAIRERVFLWEKKRKSTLGKEEEVNIMVFSGRDRNVGLEML</sequence>
<evidence type="ECO:0000313" key="2">
    <source>
        <dbReference type="EMBL" id="KAK2604676.1"/>
    </source>
</evidence>
<keyword evidence="3" id="KW-1185">Reference proteome</keyword>
<feature type="compositionally biased region" description="Polar residues" evidence="1">
    <location>
        <begin position="701"/>
        <end position="713"/>
    </location>
</feature>
<organism evidence="2 3">
    <name type="scientific">Phomopsis amygdali</name>
    <name type="common">Fusicoccum amygdali</name>
    <dbReference type="NCBI Taxonomy" id="1214568"/>
    <lineage>
        <taxon>Eukaryota</taxon>
        <taxon>Fungi</taxon>
        <taxon>Dikarya</taxon>
        <taxon>Ascomycota</taxon>
        <taxon>Pezizomycotina</taxon>
        <taxon>Sordariomycetes</taxon>
        <taxon>Sordariomycetidae</taxon>
        <taxon>Diaporthales</taxon>
        <taxon>Diaporthaceae</taxon>
        <taxon>Diaporthe</taxon>
    </lineage>
</organism>
<proteinExistence type="predicted"/>
<protein>
    <submittedName>
        <fullName evidence="2">Uncharacterized protein</fullName>
    </submittedName>
</protein>
<gene>
    <name evidence="2" type="ORF">N8I77_007587</name>
</gene>
<evidence type="ECO:0000313" key="3">
    <source>
        <dbReference type="Proteomes" id="UP001265746"/>
    </source>
</evidence>
<accession>A0AAD9SEN9</accession>